<protein>
    <submittedName>
        <fullName evidence="8">RNA polymerase sigma factor SigJ</fullName>
    </submittedName>
</protein>
<dbReference type="InterPro" id="IPR013324">
    <property type="entry name" value="RNA_pol_sigma_r3/r4-like"/>
</dbReference>
<evidence type="ECO:0000256" key="4">
    <source>
        <dbReference type="ARBA" id="ARBA00023082"/>
    </source>
</evidence>
<dbReference type="InterPro" id="IPR014303">
    <property type="entry name" value="RNA_pol_sigma-70_ECF"/>
</dbReference>
<sequence length="322" mass="35622">MPAPSHGHDVSEFEAQRPRLFAIAYRLLGSATEAEDAVQDAYLRWNDADHSLITTPAAWLTKVLTNLCLNRLTAARTRREAYVGPWLPEPVMTPDSSLGPLETVEQRESVSMALLILLERLTPAERAVFVLREAFSYRHREIADVLDVSEANSQQVYRRARQRLKAEENSRPLFEARPEKHGRIAELFFAAARSGDLTDLERLLADDVTAWSDGGGKAGAARRPIIGVTRVARYLQGLYRQIDTVVEERVGPGLTVYSAEVNADPALVITTNSGPLAVVVFEVHDGRIASIRTIVNPDKLAFIGAQLPHADGSKLLWSSLPR</sequence>
<reference evidence="8 9" key="1">
    <citation type="journal article" date="2019" name="Int. J. Syst. Evol. Microbiol.">
        <title>The Global Catalogue of Microorganisms (GCM) 10K type strain sequencing project: providing services to taxonomists for standard genome sequencing and annotation.</title>
        <authorList>
            <consortium name="The Broad Institute Genomics Platform"/>
            <consortium name="The Broad Institute Genome Sequencing Center for Infectious Disease"/>
            <person name="Wu L."/>
            <person name="Ma J."/>
        </authorList>
    </citation>
    <scope>NUCLEOTIDE SEQUENCE [LARGE SCALE GENOMIC DNA]</scope>
    <source>
        <strain evidence="8 9">JCM 15313</strain>
    </source>
</reference>
<evidence type="ECO:0000259" key="7">
    <source>
        <dbReference type="Pfam" id="PF08281"/>
    </source>
</evidence>
<dbReference type="NCBIfam" id="TIGR02937">
    <property type="entry name" value="sigma70-ECF"/>
    <property type="match status" value="1"/>
</dbReference>
<accession>A0ABN2T1M5</accession>
<dbReference type="PANTHER" id="PTHR30173">
    <property type="entry name" value="SIGMA 19 FACTOR"/>
    <property type="match status" value="1"/>
</dbReference>
<keyword evidence="9" id="KW-1185">Reference proteome</keyword>
<dbReference type="InterPro" id="IPR032710">
    <property type="entry name" value="NTF2-like_dom_sf"/>
</dbReference>
<name>A0ABN2T1M5_9ACTN</name>
<comment type="caution">
    <text evidence="8">The sequence shown here is derived from an EMBL/GenBank/DDBJ whole genome shotgun (WGS) entry which is preliminary data.</text>
</comment>
<dbReference type="Gene3D" id="1.10.1740.10">
    <property type="match status" value="1"/>
</dbReference>
<keyword evidence="3" id="KW-0805">Transcription regulation</keyword>
<dbReference type="CDD" id="cd06171">
    <property type="entry name" value="Sigma70_r4"/>
    <property type="match status" value="1"/>
</dbReference>
<comment type="similarity">
    <text evidence="1">Belongs to the sigma-70 factor family. ECF subfamily.</text>
</comment>
<dbReference type="PANTHER" id="PTHR30173:SF36">
    <property type="entry name" value="ECF RNA POLYMERASE SIGMA FACTOR SIGJ"/>
    <property type="match status" value="1"/>
</dbReference>
<evidence type="ECO:0000259" key="6">
    <source>
        <dbReference type="Pfam" id="PF04542"/>
    </source>
</evidence>
<dbReference type="SUPFAM" id="SSF54427">
    <property type="entry name" value="NTF2-like"/>
    <property type="match status" value="1"/>
</dbReference>
<gene>
    <name evidence="8" type="primary">sigJ</name>
    <name evidence="8" type="ORF">GCM10009799_23440</name>
</gene>
<dbReference type="InterPro" id="IPR036388">
    <property type="entry name" value="WH-like_DNA-bd_sf"/>
</dbReference>
<dbReference type="InterPro" id="IPR007627">
    <property type="entry name" value="RNA_pol_sigma70_r2"/>
</dbReference>
<feature type="domain" description="RNA polymerase sigma factor 70 region 4 type 2" evidence="7">
    <location>
        <begin position="113"/>
        <end position="164"/>
    </location>
</feature>
<evidence type="ECO:0000256" key="3">
    <source>
        <dbReference type="ARBA" id="ARBA00023015"/>
    </source>
</evidence>
<dbReference type="NCBIfam" id="TIGR02957">
    <property type="entry name" value="SigX4"/>
    <property type="match status" value="1"/>
</dbReference>
<dbReference type="InterPro" id="IPR013325">
    <property type="entry name" value="RNA_pol_sigma_r2"/>
</dbReference>
<evidence type="ECO:0000313" key="9">
    <source>
        <dbReference type="Proteomes" id="UP001501585"/>
    </source>
</evidence>
<evidence type="ECO:0000256" key="5">
    <source>
        <dbReference type="ARBA" id="ARBA00023163"/>
    </source>
</evidence>
<evidence type="ECO:0000313" key="8">
    <source>
        <dbReference type="EMBL" id="GAA1996155.1"/>
    </source>
</evidence>
<dbReference type="InterPro" id="IPR013249">
    <property type="entry name" value="RNA_pol_sigma70_r4_t2"/>
</dbReference>
<organism evidence="8 9">
    <name type="scientific">Nocardiopsis rhodophaea</name>
    <dbReference type="NCBI Taxonomy" id="280238"/>
    <lineage>
        <taxon>Bacteria</taxon>
        <taxon>Bacillati</taxon>
        <taxon>Actinomycetota</taxon>
        <taxon>Actinomycetes</taxon>
        <taxon>Streptosporangiales</taxon>
        <taxon>Nocardiopsidaceae</taxon>
        <taxon>Nocardiopsis</taxon>
    </lineage>
</organism>
<dbReference type="NCBIfam" id="NF007214">
    <property type="entry name" value="PRK09636.1"/>
    <property type="match status" value="1"/>
</dbReference>
<comment type="subunit">
    <text evidence="2">Interacts transiently with the RNA polymerase catalytic core formed by RpoA, RpoB, RpoC and RpoZ (2 alpha, 1 beta, 1 beta' and 1 omega subunit) to form the RNA polymerase holoenzyme that can initiate transcription.</text>
</comment>
<keyword evidence="5" id="KW-0804">Transcription</keyword>
<feature type="domain" description="RNA polymerase sigma-70 region 2" evidence="6">
    <location>
        <begin position="14"/>
        <end position="76"/>
    </location>
</feature>
<keyword evidence="4" id="KW-0731">Sigma factor</keyword>
<evidence type="ECO:0000256" key="2">
    <source>
        <dbReference type="ARBA" id="ARBA00011344"/>
    </source>
</evidence>
<proteinExistence type="inferred from homology"/>
<dbReference type="Gene3D" id="1.10.10.10">
    <property type="entry name" value="Winged helix-like DNA-binding domain superfamily/Winged helix DNA-binding domain"/>
    <property type="match status" value="1"/>
</dbReference>
<dbReference type="InterPro" id="IPR014284">
    <property type="entry name" value="RNA_pol_sigma-70_dom"/>
</dbReference>
<dbReference type="Proteomes" id="UP001501585">
    <property type="component" value="Unassembled WGS sequence"/>
</dbReference>
<evidence type="ECO:0000256" key="1">
    <source>
        <dbReference type="ARBA" id="ARBA00010641"/>
    </source>
</evidence>
<dbReference type="SUPFAM" id="SSF88946">
    <property type="entry name" value="Sigma2 domain of RNA polymerase sigma factors"/>
    <property type="match status" value="1"/>
</dbReference>
<dbReference type="EMBL" id="BAAAPC010000008">
    <property type="protein sequence ID" value="GAA1996155.1"/>
    <property type="molecule type" value="Genomic_DNA"/>
</dbReference>
<dbReference type="RefSeq" id="WP_344162116.1">
    <property type="nucleotide sequence ID" value="NZ_BAAAPC010000008.1"/>
</dbReference>
<dbReference type="Pfam" id="PF04542">
    <property type="entry name" value="Sigma70_r2"/>
    <property type="match status" value="1"/>
</dbReference>
<dbReference type="Pfam" id="PF08281">
    <property type="entry name" value="Sigma70_r4_2"/>
    <property type="match status" value="1"/>
</dbReference>
<dbReference type="InterPro" id="IPR052704">
    <property type="entry name" value="ECF_Sigma-70_Domain"/>
</dbReference>
<dbReference type="Gene3D" id="3.10.450.50">
    <property type="match status" value="1"/>
</dbReference>
<dbReference type="SUPFAM" id="SSF88659">
    <property type="entry name" value="Sigma3 and sigma4 domains of RNA polymerase sigma factors"/>
    <property type="match status" value="1"/>
</dbReference>